<feature type="compositionally biased region" description="Polar residues" evidence="1">
    <location>
        <begin position="142"/>
        <end position="151"/>
    </location>
</feature>
<dbReference type="EMBL" id="KZ857534">
    <property type="protein sequence ID" value="RDX40839.1"/>
    <property type="molecule type" value="Genomic_DNA"/>
</dbReference>
<organism evidence="2 3">
    <name type="scientific">Lentinus brumalis</name>
    <dbReference type="NCBI Taxonomy" id="2498619"/>
    <lineage>
        <taxon>Eukaryota</taxon>
        <taxon>Fungi</taxon>
        <taxon>Dikarya</taxon>
        <taxon>Basidiomycota</taxon>
        <taxon>Agaricomycotina</taxon>
        <taxon>Agaricomycetes</taxon>
        <taxon>Polyporales</taxon>
        <taxon>Polyporaceae</taxon>
        <taxon>Lentinus</taxon>
    </lineage>
</organism>
<feature type="region of interest" description="Disordered" evidence="1">
    <location>
        <begin position="291"/>
        <end position="324"/>
    </location>
</feature>
<evidence type="ECO:0000313" key="3">
    <source>
        <dbReference type="Proteomes" id="UP000256964"/>
    </source>
</evidence>
<name>A0A371CKP6_9APHY</name>
<evidence type="ECO:0000313" key="2">
    <source>
        <dbReference type="EMBL" id="RDX40839.1"/>
    </source>
</evidence>
<keyword evidence="3" id="KW-1185">Reference proteome</keyword>
<dbReference type="AlphaFoldDB" id="A0A371CKP6"/>
<sequence length="372" mass="40718">MSQASRTYRMRPCAPANTCVRPLSQLDSRDQPQVYGMQASRSTASLRFHQAGSMHTRALSLTRFRTCASSSIRAAGTSTTSLAHGQIFKTSTPYLLRAKARIQGTYADRTHVTMLAVSTRAKLRHVRLGLGNMPRSCADVSPRSSTPSAGSTGRGGDTYGQQEAVPISAWPCDGLGTSERTQGHRRASLHSARPSRFPSRRCGSMHAPPASRRWDATLPTPQSCSPESWFVPEPTTSRSAVLCCAILQASRRAGVGVLKAQTHLAMYHCQRETVVRGRSCIRPENGRCARSTERSDPCTQEAEGETAVDGRPAKEHRRPELQDAGRLFGTPAAKTKANEECVEASTTQMTCEGRQAGRRPRRVHCLCEVRRR</sequence>
<dbReference type="Proteomes" id="UP000256964">
    <property type="component" value="Unassembled WGS sequence"/>
</dbReference>
<accession>A0A371CKP6</accession>
<feature type="compositionally biased region" description="Basic and acidic residues" evidence="1">
    <location>
        <begin position="311"/>
        <end position="323"/>
    </location>
</feature>
<evidence type="ECO:0000256" key="1">
    <source>
        <dbReference type="SAM" id="MobiDB-lite"/>
    </source>
</evidence>
<reference evidence="2 3" key="1">
    <citation type="journal article" date="2018" name="Biotechnol. Biofuels">
        <title>Integrative visual omics of the white-rot fungus Polyporus brumalis exposes the biotechnological potential of its oxidative enzymes for delignifying raw plant biomass.</title>
        <authorList>
            <person name="Miyauchi S."/>
            <person name="Rancon A."/>
            <person name="Drula E."/>
            <person name="Hage H."/>
            <person name="Chaduli D."/>
            <person name="Favel A."/>
            <person name="Grisel S."/>
            <person name="Henrissat B."/>
            <person name="Herpoel-Gimbert I."/>
            <person name="Ruiz-Duenas F.J."/>
            <person name="Chevret D."/>
            <person name="Hainaut M."/>
            <person name="Lin J."/>
            <person name="Wang M."/>
            <person name="Pangilinan J."/>
            <person name="Lipzen A."/>
            <person name="Lesage-Meessen L."/>
            <person name="Navarro D."/>
            <person name="Riley R."/>
            <person name="Grigoriev I.V."/>
            <person name="Zhou S."/>
            <person name="Raouche S."/>
            <person name="Rosso M.N."/>
        </authorList>
    </citation>
    <scope>NUCLEOTIDE SEQUENCE [LARGE SCALE GENOMIC DNA]</scope>
    <source>
        <strain evidence="2 3">BRFM 1820</strain>
    </source>
</reference>
<proteinExistence type="predicted"/>
<feature type="region of interest" description="Disordered" evidence="1">
    <location>
        <begin position="178"/>
        <end position="219"/>
    </location>
</feature>
<feature type="region of interest" description="Disordered" evidence="1">
    <location>
        <begin position="134"/>
        <end position="160"/>
    </location>
</feature>
<gene>
    <name evidence="2" type="ORF">OH76DRAFT_283973</name>
</gene>
<protein>
    <submittedName>
        <fullName evidence="2">Uncharacterized protein</fullName>
    </submittedName>
</protein>